<keyword evidence="3" id="KW-1185">Reference proteome</keyword>
<dbReference type="AlphaFoldDB" id="A0A507DR74"/>
<dbReference type="Proteomes" id="UP000320333">
    <property type="component" value="Unassembled WGS sequence"/>
</dbReference>
<name>A0A507DR74_9FUNG</name>
<sequence length="113" mass="12649">MNRITHRFFSTTCRTRQQFVLIAKDYSDAEALARRNAVRTSHLDRAASAKKSGRVLMGGATLDSNGNMNGSVLVLDFDSIEDARKWVADDVYVTGKVWETVDLTPFRMAPLPK</sequence>
<comment type="caution">
    <text evidence="2">The sequence shown here is derived from an EMBL/GenBank/DDBJ whole genome shotgun (WGS) entry which is preliminary data.</text>
</comment>
<evidence type="ECO:0000313" key="2">
    <source>
        <dbReference type="EMBL" id="TPX54234.1"/>
    </source>
</evidence>
<evidence type="ECO:0000259" key="1">
    <source>
        <dbReference type="Pfam" id="PF03795"/>
    </source>
</evidence>
<gene>
    <name evidence="2" type="ORF">CcCBS67573_g09601</name>
</gene>
<organism evidence="2 3">
    <name type="scientific">Chytriomyces confervae</name>
    <dbReference type="NCBI Taxonomy" id="246404"/>
    <lineage>
        <taxon>Eukaryota</taxon>
        <taxon>Fungi</taxon>
        <taxon>Fungi incertae sedis</taxon>
        <taxon>Chytridiomycota</taxon>
        <taxon>Chytridiomycota incertae sedis</taxon>
        <taxon>Chytridiomycetes</taxon>
        <taxon>Chytridiales</taxon>
        <taxon>Chytriomycetaceae</taxon>
        <taxon>Chytriomyces</taxon>
    </lineage>
</organism>
<feature type="domain" description="YCII-related" evidence="1">
    <location>
        <begin position="19"/>
        <end position="107"/>
    </location>
</feature>
<dbReference type="OrthoDB" id="5519740at2759"/>
<accession>A0A507DR74</accession>
<proteinExistence type="predicted"/>
<dbReference type="PANTHER" id="PTHR33606:SF3">
    <property type="entry name" value="PROTEIN YCII"/>
    <property type="match status" value="1"/>
</dbReference>
<evidence type="ECO:0000313" key="3">
    <source>
        <dbReference type="Proteomes" id="UP000320333"/>
    </source>
</evidence>
<dbReference type="PANTHER" id="PTHR33606">
    <property type="entry name" value="PROTEIN YCII"/>
    <property type="match status" value="1"/>
</dbReference>
<dbReference type="SUPFAM" id="SSF54909">
    <property type="entry name" value="Dimeric alpha+beta barrel"/>
    <property type="match status" value="1"/>
</dbReference>
<dbReference type="Pfam" id="PF03795">
    <property type="entry name" value="YCII"/>
    <property type="match status" value="1"/>
</dbReference>
<reference evidence="2 3" key="1">
    <citation type="journal article" date="2019" name="Sci. Rep.">
        <title>Comparative genomics of chytrid fungi reveal insights into the obligate biotrophic and pathogenic lifestyle of Synchytrium endobioticum.</title>
        <authorList>
            <person name="van de Vossenberg B.T.L.H."/>
            <person name="Warris S."/>
            <person name="Nguyen H.D.T."/>
            <person name="van Gent-Pelzer M.P.E."/>
            <person name="Joly D.L."/>
            <person name="van de Geest H.C."/>
            <person name="Bonants P.J.M."/>
            <person name="Smith D.S."/>
            <person name="Levesque C.A."/>
            <person name="van der Lee T.A.J."/>
        </authorList>
    </citation>
    <scope>NUCLEOTIDE SEQUENCE [LARGE SCALE GENOMIC DNA]</scope>
    <source>
        <strain evidence="2 3">CBS 675.73</strain>
    </source>
</reference>
<dbReference type="EMBL" id="QEAP01000906">
    <property type="protein sequence ID" value="TPX54234.1"/>
    <property type="molecule type" value="Genomic_DNA"/>
</dbReference>
<dbReference type="Gene3D" id="3.30.70.1060">
    <property type="entry name" value="Dimeric alpha+beta barrel"/>
    <property type="match status" value="1"/>
</dbReference>
<protein>
    <recommendedName>
        <fullName evidence="1">YCII-related domain-containing protein</fullName>
    </recommendedName>
</protein>
<dbReference type="InterPro" id="IPR051807">
    <property type="entry name" value="Sec-metab_biosynth-assoc"/>
</dbReference>
<dbReference type="InterPro" id="IPR011008">
    <property type="entry name" value="Dimeric_a/b-barrel"/>
</dbReference>
<dbReference type="InterPro" id="IPR005545">
    <property type="entry name" value="YCII"/>
</dbReference>